<gene>
    <name evidence="1" type="ORF">LAV_00191</name>
</gene>
<dbReference type="Proteomes" id="UP000223906">
    <property type="component" value="Segment"/>
</dbReference>
<organism evidence="1 2">
    <name type="scientific">Sphingobium phage Lacusarx</name>
    <dbReference type="NCBI Taxonomy" id="1980139"/>
    <lineage>
        <taxon>Viruses</taxon>
        <taxon>Duplodnaviria</taxon>
        <taxon>Heunggongvirae</taxon>
        <taxon>Uroviricota</taxon>
        <taxon>Caudoviricetes</taxon>
        <taxon>Lacusarxvirus</taxon>
        <taxon>Lacusarxvirus lacusarx</taxon>
    </lineage>
</organism>
<evidence type="ECO:0000313" key="2">
    <source>
        <dbReference type="Proteomes" id="UP000223906"/>
    </source>
</evidence>
<proteinExistence type="predicted"/>
<name>A0A1W6DXH8_9CAUD</name>
<reference evidence="1 2" key="1">
    <citation type="submission" date="2017-02" db="EMBL/GenBank/DDBJ databases">
        <title>The first characterized phage against a member of the ecologically important #sphingomonads reveals high dissimilarity against all other known phages.</title>
        <authorList>
            <person name="Nielsen T.K."/>
            <person name="Carstens A.B."/>
            <person name="Kot W."/>
            <person name="Lametsch R."/>
            <person name="Neve H."/>
            <person name="Hansen L.H."/>
        </authorList>
    </citation>
    <scope>NUCLEOTIDE SEQUENCE [LARGE SCALE GENOMIC DNA]</scope>
</reference>
<protein>
    <submittedName>
        <fullName evidence="1">Uncharacterized protein</fullName>
    </submittedName>
</protein>
<accession>A0A1W6DXH8</accession>
<keyword evidence="2" id="KW-1185">Reference proteome</keyword>
<dbReference type="EMBL" id="KY629563">
    <property type="protein sequence ID" value="ARK07566.1"/>
    <property type="molecule type" value="Genomic_DNA"/>
</dbReference>
<evidence type="ECO:0000313" key="1">
    <source>
        <dbReference type="EMBL" id="ARK07566.1"/>
    </source>
</evidence>
<sequence>MTTRRQRQIRSDGVQAPLVPKDGWSDGIHFVRPATAKDRHKMRWVMGAHKESGAPTKKRHVPTKEEAISVAQEYTARWLGEAPAASTFLASEPEKPALRVPPPPFATTYFDCICANPIAQVWQCNGVVGEKGNIGRRTKEGRPNQQTAIPHAPGECAVMIGDEVVRNADDSIRVFPTWLSAEEYALHLYEEADEEERILWRPGDMKVGGTHHIDIIFDPGINGRTKPFSLYLPEFRRPVYEDRTKMVEPPEFFGTKEEIAEYRRQWRIMNRVPTFEERPLRFRMITGALESAEERERMIGGIV</sequence>